<accession>A0ABS4G068</accession>
<comment type="caution">
    <text evidence="8">The sequence shown here is derived from an EMBL/GenBank/DDBJ whole genome shotgun (WGS) entry which is preliminary data.</text>
</comment>
<comment type="subcellular location">
    <subcellularLocation>
        <location evidence="1">Cell envelope</location>
    </subcellularLocation>
</comment>
<dbReference type="InterPro" id="IPR017896">
    <property type="entry name" value="4Fe4S_Fe-S-bd"/>
</dbReference>
<dbReference type="InterPro" id="IPR017900">
    <property type="entry name" value="4Fe4S_Fe_S_CS"/>
</dbReference>
<keyword evidence="6" id="KW-0472">Membrane</keyword>
<dbReference type="PANTHER" id="PTHR42827:SF1">
    <property type="entry name" value="IRON-SULFUR CLUSTER-BINDING PROTEIN"/>
    <property type="match status" value="1"/>
</dbReference>
<evidence type="ECO:0000259" key="7">
    <source>
        <dbReference type="PROSITE" id="PS51379"/>
    </source>
</evidence>
<proteinExistence type="predicted"/>
<sequence length="405" mass="45030">MIPRSEMKTKKVPYVVGQGYKRFPVTSQAFVTVSMKDTGKLGYMFWLDKMHRNMGRKMMEGVEGYLQEDNALDMGANAFNLLIGVYGFPNFQMLKWSTMVVPDVLSAHKVVKPSEELTRLVKRAAGLYGADLVGIAALDERWVYSKDMVKPIVITDDGIPEETEEEFRIPKSMDRAIVMAVAMDPKGIGTSPAIESSTATSIGYSRMGITAVSLAEYIRAMGYKAIPCMNDTAMSIPLAVDAGLGELGRLGILITPEFGPSVRLFKVLTDMPLVPDKPVDFGVEIFCKNCLLCAEHCPSDSISFGEPLDSVSYETGNPGVRKWYINGEKCLNFWQDNGGSCATCIAVCPFTWGFESLQCFECTRCETRRGCELQVNTHQREKHGYLHIESYGERPVVLRPRREGL</sequence>
<evidence type="ECO:0000256" key="3">
    <source>
        <dbReference type="ARBA" id="ARBA00022729"/>
    </source>
</evidence>
<dbReference type="EMBL" id="JAGGKC010000002">
    <property type="protein sequence ID" value="MBP1917926.1"/>
    <property type="molecule type" value="Genomic_DNA"/>
</dbReference>
<dbReference type="InterPro" id="IPR028894">
    <property type="entry name" value="RDH_dom"/>
</dbReference>
<gene>
    <name evidence="8" type="ORF">J2Z34_000397</name>
</gene>
<dbReference type="PROSITE" id="PS51379">
    <property type="entry name" value="4FE4S_FER_2"/>
    <property type="match status" value="1"/>
</dbReference>
<dbReference type="RefSeq" id="WP_209458174.1">
    <property type="nucleotide sequence ID" value="NZ_JAGGKC010000002.1"/>
</dbReference>
<keyword evidence="2" id="KW-0479">Metal-binding</keyword>
<feature type="domain" description="4Fe-4S ferredoxin-type" evidence="7">
    <location>
        <begin position="277"/>
        <end position="307"/>
    </location>
</feature>
<reference evidence="8 9" key="1">
    <citation type="submission" date="2021-03" db="EMBL/GenBank/DDBJ databases">
        <title>Genomic Encyclopedia of Type Strains, Phase IV (KMG-IV): sequencing the most valuable type-strain genomes for metagenomic binning, comparative biology and taxonomic classification.</title>
        <authorList>
            <person name="Goeker M."/>
        </authorList>
    </citation>
    <scope>NUCLEOTIDE SEQUENCE [LARGE SCALE GENOMIC DNA]</scope>
    <source>
        <strain evidence="8 9">DSM 6139</strain>
    </source>
</reference>
<dbReference type="PROSITE" id="PS00198">
    <property type="entry name" value="4FE4S_FER_1"/>
    <property type="match status" value="1"/>
</dbReference>
<keyword evidence="9" id="KW-1185">Reference proteome</keyword>
<evidence type="ECO:0000313" key="9">
    <source>
        <dbReference type="Proteomes" id="UP001519271"/>
    </source>
</evidence>
<evidence type="ECO:0000313" key="8">
    <source>
        <dbReference type="EMBL" id="MBP1917926.1"/>
    </source>
</evidence>
<evidence type="ECO:0000256" key="1">
    <source>
        <dbReference type="ARBA" id="ARBA00004196"/>
    </source>
</evidence>
<dbReference type="PANTHER" id="PTHR42827">
    <property type="entry name" value="IRON-SULFUR CLUSTER-BINDING PROTEIN-RELATED"/>
    <property type="match status" value="1"/>
</dbReference>
<dbReference type="Gene3D" id="3.30.70.20">
    <property type="match status" value="1"/>
</dbReference>
<dbReference type="SUPFAM" id="SSF54862">
    <property type="entry name" value="4Fe-4S ferredoxins"/>
    <property type="match status" value="1"/>
</dbReference>
<keyword evidence="3" id="KW-0732">Signal</keyword>
<dbReference type="Pfam" id="PF12838">
    <property type="entry name" value="Fer4_7"/>
    <property type="match status" value="1"/>
</dbReference>
<keyword evidence="4" id="KW-0408">Iron</keyword>
<dbReference type="InterPro" id="IPR012832">
    <property type="entry name" value="RDH"/>
</dbReference>
<dbReference type="Proteomes" id="UP001519271">
    <property type="component" value="Unassembled WGS sequence"/>
</dbReference>
<organism evidence="8 9">
    <name type="scientific">Youngiibacter multivorans</name>
    <dbReference type="NCBI Taxonomy" id="937251"/>
    <lineage>
        <taxon>Bacteria</taxon>
        <taxon>Bacillati</taxon>
        <taxon>Bacillota</taxon>
        <taxon>Clostridia</taxon>
        <taxon>Eubacteriales</taxon>
        <taxon>Clostridiaceae</taxon>
        <taxon>Youngiibacter</taxon>
    </lineage>
</organism>
<dbReference type="Pfam" id="PF13486">
    <property type="entry name" value="Dehalogenase"/>
    <property type="match status" value="1"/>
</dbReference>
<keyword evidence="5" id="KW-0411">Iron-sulfur</keyword>
<name>A0ABS4G068_9CLOT</name>
<evidence type="ECO:0000256" key="6">
    <source>
        <dbReference type="ARBA" id="ARBA00023136"/>
    </source>
</evidence>
<dbReference type="NCBIfam" id="TIGR02486">
    <property type="entry name" value="RDH"/>
    <property type="match status" value="1"/>
</dbReference>
<protein>
    <submittedName>
        <fullName evidence="8">Reductive dehalogenase</fullName>
    </submittedName>
</protein>
<evidence type="ECO:0000256" key="5">
    <source>
        <dbReference type="ARBA" id="ARBA00023014"/>
    </source>
</evidence>
<evidence type="ECO:0000256" key="4">
    <source>
        <dbReference type="ARBA" id="ARBA00023004"/>
    </source>
</evidence>
<evidence type="ECO:0000256" key="2">
    <source>
        <dbReference type="ARBA" id="ARBA00022723"/>
    </source>
</evidence>